<dbReference type="SMART" id="SM00091">
    <property type="entry name" value="PAS"/>
    <property type="match status" value="1"/>
</dbReference>
<dbReference type="RefSeq" id="WP_121459406.1">
    <property type="nucleotide sequence ID" value="NZ_RBXP01000019.1"/>
</dbReference>
<dbReference type="PANTHER" id="PTHR44757:SF2">
    <property type="entry name" value="BIOFILM ARCHITECTURE MAINTENANCE PROTEIN MBAA"/>
    <property type="match status" value="1"/>
</dbReference>
<dbReference type="Pfam" id="PF00990">
    <property type="entry name" value="GGDEF"/>
    <property type="match status" value="1"/>
</dbReference>
<evidence type="ECO:0000313" key="5">
    <source>
        <dbReference type="Proteomes" id="UP000270626"/>
    </source>
</evidence>
<dbReference type="AlphaFoldDB" id="A0A495VNT6"/>
<dbReference type="Proteomes" id="UP000270626">
    <property type="component" value="Unassembled WGS sequence"/>
</dbReference>
<dbReference type="EMBL" id="RBXP01000019">
    <property type="protein sequence ID" value="RKT49995.1"/>
    <property type="molecule type" value="Genomic_DNA"/>
</dbReference>
<feature type="domain" description="GGDEF" evidence="3">
    <location>
        <begin position="529"/>
        <end position="662"/>
    </location>
</feature>
<dbReference type="GO" id="GO:0003824">
    <property type="term" value="F:catalytic activity"/>
    <property type="evidence" value="ECO:0007669"/>
    <property type="project" value="UniProtKB-ARBA"/>
</dbReference>
<dbReference type="Gene3D" id="3.30.70.270">
    <property type="match status" value="1"/>
</dbReference>
<dbReference type="PROSITE" id="PS50887">
    <property type="entry name" value="GGDEF"/>
    <property type="match status" value="1"/>
</dbReference>
<dbReference type="InterPro" id="IPR029787">
    <property type="entry name" value="Nucleotide_cyclase"/>
</dbReference>
<dbReference type="CDD" id="cd00130">
    <property type="entry name" value="PAS"/>
    <property type="match status" value="1"/>
</dbReference>
<evidence type="ECO:0000259" key="1">
    <source>
        <dbReference type="PROSITE" id="PS50112"/>
    </source>
</evidence>
<dbReference type="InterPro" id="IPR052155">
    <property type="entry name" value="Biofilm_reg_signaling"/>
</dbReference>
<dbReference type="InterPro" id="IPR043128">
    <property type="entry name" value="Rev_trsase/Diguanyl_cyclase"/>
</dbReference>
<evidence type="ECO:0000259" key="3">
    <source>
        <dbReference type="PROSITE" id="PS50887"/>
    </source>
</evidence>
<dbReference type="SUPFAM" id="SSF55073">
    <property type="entry name" value="Nucleotide cyclase"/>
    <property type="match status" value="1"/>
</dbReference>
<evidence type="ECO:0000313" key="4">
    <source>
        <dbReference type="EMBL" id="RKT49995.1"/>
    </source>
</evidence>
<dbReference type="PROSITE" id="PS50113">
    <property type="entry name" value="PAC"/>
    <property type="match status" value="1"/>
</dbReference>
<evidence type="ECO:0000259" key="2">
    <source>
        <dbReference type="PROSITE" id="PS50113"/>
    </source>
</evidence>
<dbReference type="SMART" id="SM00267">
    <property type="entry name" value="GGDEF"/>
    <property type="match status" value="1"/>
</dbReference>
<dbReference type="InterPro" id="IPR035965">
    <property type="entry name" value="PAS-like_dom_sf"/>
</dbReference>
<feature type="domain" description="PAS" evidence="1">
    <location>
        <begin position="375"/>
        <end position="420"/>
    </location>
</feature>
<name>A0A495VNT6_9RHOO</name>
<dbReference type="FunFam" id="3.30.70.270:FF:000001">
    <property type="entry name" value="Diguanylate cyclase domain protein"/>
    <property type="match status" value="1"/>
</dbReference>
<keyword evidence="5" id="KW-1185">Reference proteome</keyword>
<dbReference type="Gene3D" id="3.30.450.20">
    <property type="entry name" value="PAS domain"/>
    <property type="match status" value="1"/>
</dbReference>
<accession>A0A495VNT6</accession>
<reference evidence="4 5" key="1">
    <citation type="submission" date="2018-10" db="EMBL/GenBank/DDBJ databases">
        <title>Genomic Encyclopedia of Type Strains, Phase IV (KMG-IV): sequencing the most valuable type-strain genomes for metagenomic binning, comparative biology and taxonomic classification.</title>
        <authorList>
            <person name="Goeker M."/>
        </authorList>
    </citation>
    <scope>NUCLEOTIDE SEQUENCE [LARGE SCALE GENOMIC DNA]</scope>
    <source>
        <strain evidence="4 5">DSM 23841</strain>
    </source>
</reference>
<dbReference type="PROSITE" id="PS50112">
    <property type="entry name" value="PAS"/>
    <property type="match status" value="1"/>
</dbReference>
<protein>
    <submittedName>
        <fullName evidence="4">PAS domain S-box-containing protein/diguanylate cyclase (GGDEF)-like protein</fullName>
    </submittedName>
</protein>
<dbReference type="InterPro" id="IPR000700">
    <property type="entry name" value="PAS-assoc_C"/>
</dbReference>
<gene>
    <name evidence="4" type="ORF">DFR40_3138</name>
</gene>
<proteinExistence type="predicted"/>
<dbReference type="NCBIfam" id="TIGR00229">
    <property type="entry name" value="sensory_box"/>
    <property type="match status" value="1"/>
</dbReference>
<dbReference type="PANTHER" id="PTHR44757">
    <property type="entry name" value="DIGUANYLATE CYCLASE DGCP"/>
    <property type="match status" value="1"/>
</dbReference>
<dbReference type="NCBIfam" id="TIGR00254">
    <property type="entry name" value="GGDEF"/>
    <property type="match status" value="1"/>
</dbReference>
<dbReference type="Pfam" id="PF13426">
    <property type="entry name" value="PAS_9"/>
    <property type="match status" value="1"/>
</dbReference>
<dbReference type="InterPro" id="IPR000160">
    <property type="entry name" value="GGDEF_dom"/>
</dbReference>
<dbReference type="InterPro" id="IPR029150">
    <property type="entry name" value="dCache_3"/>
</dbReference>
<comment type="caution">
    <text evidence="4">The sequence shown here is derived from an EMBL/GenBank/DDBJ whole genome shotgun (WGS) entry which is preliminary data.</text>
</comment>
<dbReference type="CDD" id="cd01949">
    <property type="entry name" value="GGDEF"/>
    <property type="match status" value="1"/>
</dbReference>
<dbReference type="OrthoDB" id="9813903at2"/>
<dbReference type="InterPro" id="IPR000014">
    <property type="entry name" value="PAS"/>
</dbReference>
<feature type="domain" description="PAC" evidence="2">
    <location>
        <begin position="446"/>
        <end position="497"/>
    </location>
</feature>
<dbReference type="Pfam" id="PF14827">
    <property type="entry name" value="dCache_3"/>
    <property type="match status" value="1"/>
</dbReference>
<dbReference type="SUPFAM" id="SSF55785">
    <property type="entry name" value="PYP-like sensor domain (PAS domain)"/>
    <property type="match status" value="1"/>
</dbReference>
<organism evidence="4 5">
    <name type="scientific">Azonexus fungiphilus</name>
    <dbReference type="NCBI Taxonomy" id="146940"/>
    <lineage>
        <taxon>Bacteria</taxon>
        <taxon>Pseudomonadati</taxon>
        <taxon>Pseudomonadota</taxon>
        <taxon>Betaproteobacteria</taxon>
        <taxon>Rhodocyclales</taxon>
        <taxon>Azonexaceae</taxon>
        <taxon>Azonexus</taxon>
    </lineage>
</organism>
<sequence length="662" mass="72428">MSYRSLVVLVSTLLMAIFAGVALFGARLAERRLADTLAGEAQRLQTAYEVSQGELQQQMMALAGMIAADPQAAALLKSAAAAVDEQGSGGERAALRRQQLYLHLYRAWGYLQRELGVRQMQFVLPGSISFLRFHAPAEHGDRLDELRRMPADVERSRQPRSGFETGRTFAGIRGAAPVFDTLVRPGDAPELLAIVETGIAFDGYIQRLSERTGVGFGVLLEPAAVTAAMWESYRPPAASARADACCYLLAASRGELAEWMAGEALPPYAGIARADLVRHGETTFQLIRFPLRDYAGLAEPARPPVGSVLIWQDVGTAIAAAGRYKREGAINLLVAYLVTQLLVLFLVRALRREWRHQLTEQTARVGALLHQNEVLLMTAGEGIFGVDRKHVTTFINPAAQKMLGYEPEAVVGRNMHALIHQRTAGGEVCALANCPIARTLDDCQPHVCEDWLVRSDGSVFPVQMTVTPIREGSDCNGAVIVFRDISELKEKEAALTHLARTDTLTGLANRRHFIEQLNAEIQRWQRNSHQAALLMVDLDFFKRVNDTWGHAIGDEVLGHFAETLRHSLRRIDLPGRVGGEEFAVLLPDCNAADARAAAERLRQLVESQPAPTAAGPVAITVSIGVTLFQAGDVSGDQPLLRADRALYRAKQAGRNRVVCDFC</sequence>